<protein>
    <recommendedName>
        <fullName evidence="3">DUF1127 domain-containing protein</fullName>
    </recommendedName>
</protein>
<keyword evidence="2" id="KW-1185">Reference proteome</keyword>
<dbReference type="EMBL" id="CP127247">
    <property type="protein sequence ID" value="WIY26137.1"/>
    <property type="molecule type" value="Genomic_DNA"/>
</dbReference>
<evidence type="ECO:0000313" key="1">
    <source>
        <dbReference type="EMBL" id="WIY26137.1"/>
    </source>
</evidence>
<organism evidence="1 2">
    <name type="scientific">Parasedimentitalea psychrophila</name>
    <dbReference type="NCBI Taxonomy" id="2997337"/>
    <lineage>
        <taxon>Bacteria</taxon>
        <taxon>Pseudomonadati</taxon>
        <taxon>Pseudomonadota</taxon>
        <taxon>Alphaproteobacteria</taxon>
        <taxon>Rhodobacterales</taxon>
        <taxon>Paracoccaceae</taxon>
        <taxon>Parasedimentitalea</taxon>
    </lineage>
</organism>
<dbReference type="KEGG" id="ppso:QPJ95_04200"/>
<evidence type="ECO:0000313" key="2">
    <source>
        <dbReference type="Proteomes" id="UP001238334"/>
    </source>
</evidence>
<accession>A0A9Y2L2F6</accession>
<dbReference type="Proteomes" id="UP001238334">
    <property type="component" value="Chromosome"/>
</dbReference>
<gene>
    <name evidence="1" type="ORF">QPJ95_04200</name>
</gene>
<reference evidence="1 2" key="1">
    <citation type="submission" date="2023-06" db="EMBL/GenBank/DDBJ databases">
        <title>Parasedimentitalea psychrophila sp. nov., a psychrophilic bacterium isolated from deep-sea sediment.</title>
        <authorList>
            <person name="Li A."/>
        </authorList>
    </citation>
    <scope>NUCLEOTIDE SEQUENCE [LARGE SCALE GENOMIC DNA]</scope>
    <source>
        <strain evidence="1 2">QS115</strain>
    </source>
</reference>
<sequence>MLHVLHTPVAIAATTQTVSIRSPFAVLKRGLSAIFMGLINVVEANPRYRQIQQLQALSDEQLVRKGLRRDDIVMHVFGHWM</sequence>
<evidence type="ECO:0008006" key="3">
    <source>
        <dbReference type="Google" id="ProtNLM"/>
    </source>
</evidence>
<proteinExistence type="predicted"/>
<dbReference type="AlphaFoldDB" id="A0A9Y2L2F6"/>
<dbReference type="RefSeq" id="WP_270920856.1">
    <property type="nucleotide sequence ID" value="NZ_CP127247.1"/>
</dbReference>
<name>A0A9Y2L2F6_9RHOB</name>